<keyword evidence="2" id="KW-1185">Reference proteome</keyword>
<evidence type="ECO:0000313" key="1">
    <source>
        <dbReference type="EMBL" id="GAA0148886.1"/>
    </source>
</evidence>
<comment type="caution">
    <text evidence="1">The sequence shown here is derived from an EMBL/GenBank/DDBJ whole genome shotgun (WGS) entry which is preliminary data.</text>
</comment>
<sequence length="130" mass="14124">MVSEGLPVSSSQLNNPSQLSYSIPITTLPILMAVSHSTMTNMSLSSYLSESSTTPLLGFSPSPSDPLLSTTNIITAPMPSHITTPSPLPASPSYPPPPPFHLYQINQHQLSSLDHTNRTVSSWPTYLWLY</sequence>
<dbReference type="EMBL" id="BAABME010017131">
    <property type="protein sequence ID" value="GAA0148886.1"/>
    <property type="molecule type" value="Genomic_DNA"/>
</dbReference>
<protein>
    <submittedName>
        <fullName evidence="1">Uncharacterized protein</fullName>
    </submittedName>
</protein>
<dbReference type="AlphaFoldDB" id="A0AAV3PD37"/>
<reference evidence="1 2" key="1">
    <citation type="submission" date="2024-01" db="EMBL/GenBank/DDBJ databases">
        <title>The complete chloroplast genome sequence of Lithospermum erythrorhizon: insights into the phylogenetic relationship among Boraginaceae species and the maternal lineages of purple gromwells.</title>
        <authorList>
            <person name="Okada T."/>
            <person name="Watanabe K."/>
        </authorList>
    </citation>
    <scope>NUCLEOTIDE SEQUENCE [LARGE SCALE GENOMIC DNA]</scope>
</reference>
<evidence type="ECO:0000313" key="2">
    <source>
        <dbReference type="Proteomes" id="UP001454036"/>
    </source>
</evidence>
<name>A0AAV3PD37_LITER</name>
<organism evidence="1 2">
    <name type="scientific">Lithospermum erythrorhizon</name>
    <name type="common">Purple gromwell</name>
    <name type="synonym">Lithospermum officinale var. erythrorhizon</name>
    <dbReference type="NCBI Taxonomy" id="34254"/>
    <lineage>
        <taxon>Eukaryota</taxon>
        <taxon>Viridiplantae</taxon>
        <taxon>Streptophyta</taxon>
        <taxon>Embryophyta</taxon>
        <taxon>Tracheophyta</taxon>
        <taxon>Spermatophyta</taxon>
        <taxon>Magnoliopsida</taxon>
        <taxon>eudicotyledons</taxon>
        <taxon>Gunneridae</taxon>
        <taxon>Pentapetalae</taxon>
        <taxon>asterids</taxon>
        <taxon>lamiids</taxon>
        <taxon>Boraginales</taxon>
        <taxon>Boraginaceae</taxon>
        <taxon>Boraginoideae</taxon>
        <taxon>Lithospermeae</taxon>
        <taxon>Lithospermum</taxon>
    </lineage>
</organism>
<accession>A0AAV3PD37</accession>
<gene>
    <name evidence="1" type="ORF">LIER_36818</name>
</gene>
<proteinExistence type="predicted"/>
<dbReference type="Proteomes" id="UP001454036">
    <property type="component" value="Unassembled WGS sequence"/>
</dbReference>